<keyword evidence="8" id="KW-1185">Reference proteome</keyword>
<evidence type="ECO:0000256" key="4">
    <source>
        <dbReference type="ARBA" id="ARBA00022989"/>
    </source>
</evidence>
<dbReference type="PANTHER" id="PTHR23427">
    <property type="entry name" value="SURFEIT LOCUS PROTEIN"/>
    <property type="match status" value="1"/>
</dbReference>
<dbReference type="Pfam" id="PF02104">
    <property type="entry name" value="SURF1"/>
    <property type="match status" value="1"/>
</dbReference>
<dbReference type="PROSITE" id="PS50895">
    <property type="entry name" value="SURF1"/>
    <property type="match status" value="1"/>
</dbReference>
<comment type="subcellular location">
    <subcellularLocation>
        <location evidence="6">Cell membrane</location>
        <topology evidence="6">Multi-pass membrane protein</topology>
    </subcellularLocation>
    <subcellularLocation>
        <location evidence="1">Membrane</location>
    </subcellularLocation>
</comment>
<reference evidence="7 8" key="1">
    <citation type="submission" date="2022-10" db="EMBL/GenBank/DDBJ databases">
        <title>Janthinobacterium sp. hw3 Genome sequencing.</title>
        <authorList>
            <person name="Park S."/>
        </authorList>
    </citation>
    <scope>NUCLEOTIDE SEQUENCE [LARGE SCALE GENOMIC DNA]</scope>
    <source>
        <strain evidence="8">hw3</strain>
    </source>
</reference>
<dbReference type="Proteomes" id="UP001221208">
    <property type="component" value="Unassembled WGS sequence"/>
</dbReference>
<dbReference type="InterPro" id="IPR045214">
    <property type="entry name" value="Surf1/Surf4"/>
</dbReference>
<dbReference type="RefSeq" id="WP_273673171.1">
    <property type="nucleotide sequence ID" value="NZ_JAQQXR010000008.1"/>
</dbReference>
<keyword evidence="3 6" id="KW-0812">Transmembrane</keyword>
<evidence type="ECO:0000256" key="1">
    <source>
        <dbReference type="ARBA" id="ARBA00004370"/>
    </source>
</evidence>
<dbReference type="InterPro" id="IPR002994">
    <property type="entry name" value="Surf1/Shy1"/>
</dbReference>
<comment type="caution">
    <text evidence="7">The sequence shown here is derived from an EMBL/GenBank/DDBJ whole genome shotgun (WGS) entry which is preliminary data.</text>
</comment>
<proteinExistence type="inferred from homology"/>
<gene>
    <name evidence="7" type="ORF">OIK44_19575</name>
</gene>
<feature type="transmembrane region" description="Helical" evidence="6">
    <location>
        <begin position="216"/>
        <end position="234"/>
    </location>
</feature>
<keyword evidence="5 6" id="KW-0472">Membrane</keyword>
<evidence type="ECO:0000313" key="7">
    <source>
        <dbReference type="EMBL" id="MDC8759790.1"/>
    </source>
</evidence>
<evidence type="ECO:0000256" key="5">
    <source>
        <dbReference type="ARBA" id="ARBA00023136"/>
    </source>
</evidence>
<evidence type="ECO:0000256" key="2">
    <source>
        <dbReference type="ARBA" id="ARBA00007165"/>
    </source>
</evidence>
<dbReference type="PANTHER" id="PTHR23427:SF2">
    <property type="entry name" value="SURFEIT LOCUS PROTEIN 1"/>
    <property type="match status" value="1"/>
</dbReference>
<name>A0ABT5K5U8_9BURK</name>
<sequence length="239" mass="25900">MRIRFRFRPIALLATVLLVALGVSLGQWQDRRAAQKVAQEARLAAGNAAAPLPLGPQPVVPADVEFRRVAVTGQFVPGWALYLDNRPYQGRAGFYLLMPFRIAGSDMHVLVERGWLPRDGADRMRLPAYATPAGSVTIQGVARLNTGHVMQLGSAPPLRPDAIVQNADIAELAAASGLRLQPVVLQQSGAAAPGEALVRDWPAPALGVDKHRGYAFQWYALALMAILFFVFTGFRRGTN</sequence>
<evidence type="ECO:0000256" key="6">
    <source>
        <dbReference type="RuleBase" id="RU363076"/>
    </source>
</evidence>
<keyword evidence="4 6" id="KW-1133">Transmembrane helix</keyword>
<keyword evidence="6" id="KW-1003">Cell membrane</keyword>
<dbReference type="CDD" id="cd06662">
    <property type="entry name" value="SURF1"/>
    <property type="match status" value="1"/>
</dbReference>
<protein>
    <recommendedName>
        <fullName evidence="6">SURF1-like protein</fullName>
    </recommendedName>
</protein>
<organism evidence="7 8">
    <name type="scientific">Janthinobacterium fluminis</name>
    <dbReference type="NCBI Taxonomy" id="2987524"/>
    <lineage>
        <taxon>Bacteria</taxon>
        <taxon>Pseudomonadati</taxon>
        <taxon>Pseudomonadota</taxon>
        <taxon>Betaproteobacteria</taxon>
        <taxon>Burkholderiales</taxon>
        <taxon>Oxalobacteraceae</taxon>
        <taxon>Janthinobacterium</taxon>
    </lineage>
</organism>
<comment type="similarity">
    <text evidence="2 6">Belongs to the SURF1 family.</text>
</comment>
<evidence type="ECO:0000256" key="3">
    <source>
        <dbReference type="ARBA" id="ARBA00022692"/>
    </source>
</evidence>
<accession>A0ABT5K5U8</accession>
<dbReference type="EMBL" id="JAQQXR010000008">
    <property type="protein sequence ID" value="MDC8759790.1"/>
    <property type="molecule type" value="Genomic_DNA"/>
</dbReference>
<evidence type="ECO:0000313" key="8">
    <source>
        <dbReference type="Proteomes" id="UP001221208"/>
    </source>
</evidence>
<comment type="caution">
    <text evidence="6">Lacks conserved residue(s) required for the propagation of feature annotation.</text>
</comment>